<proteinExistence type="predicted"/>
<dbReference type="Proteomes" id="UP000076078">
    <property type="component" value="Unassembled WGS sequence"/>
</dbReference>
<dbReference type="AlphaFoldDB" id="A0A151Z7V3"/>
<comment type="caution">
    <text evidence="2">The sequence shown here is derived from an EMBL/GenBank/DDBJ whole genome shotgun (WGS) entry which is preliminary data.</text>
</comment>
<accession>A0A151Z7V3</accession>
<dbReference type="EMBL" id="LODT01000039">
    <property type="protein sequence ID" value="KYQ89864.1"/>
    <property type="molecule type" value="Genomic_DNA"/>
</dbReference>
<name>A0A151Z7V3_TIELA</name>
<feature type="signal peptide" evidence="1">
    <location>
        <begin position="1"/>
        <end position="19"/>
    </location>
</feature>
<keyword evidence="1" id="KW-0732">Signal</keyword>
<evidence type="ECO:0000256" key="1">
    <source>
        <dbReference type="SAM" id="SignalP"/>
    </source>
</evidence>
<reference evidence="2 3" key="1">
    <citation type="submission" date="2015-12" db="EMBL/GenBank/DDBJ databases">
        <title>Dictyostelia acquired genes for synthesis and detection of signals that induce cell-type specialization by lateral gene transfer from prokaryotes.</title>
        <authorList>
            <person name="Gloeckner G."/>
            <person name="Schaap P."/>
        </authorList>
    </citation>
    <scope>NUCLEOTIDE SEQUENCE [LARGE SCALE GENOMIC DNA]</scope>
    <source>
        <strain evidence="2 3">TK</strain>
    </source>
</reference>
<dbReference type="InParanoid" id="A0A151Z7V3"/>
<organism evidence="2 3">
    <name type="scientific">Tieghemostelium lacteum</name>
    <name type="common">Slime mold</name>
    <name type="synonym">Dictyostelium lacteum</name>
    <dbReference type="NCBI Taxonomy" id="361077"/>
    <lineage>
        <taxon>Eukaryota</taxon>
        <taxon>Amoebozoa</taxon>
        <taxon>Evosea</taxon>
        <taxon>Eumycetozoa</taxon>
        <taxon>Dictyostelia</taxon>
        <taxon>Dictyosteliales</taxon>
        <taxon>Raperosteliaceae</taxon>
        <taxon>Tieghemostelium</taxon>
    </lineage>
</organism>
<feature type="chain" id="PRO_5007593012" evidence="1">
    <location>
        <begin position="20"/>
        <end position="1122"/>
    </location>
</feature>
<evidence type="ECO:0000313" key="3">
    <source>
        <dbReference type="Proteomes" id="UP000076078"/>
    </source>
</evidence>
<protein>
    <submittedName>
        <fullName evidence="2">Uncharacterized protein</fullName>
    </submittedName>
</protein>
<keyword evidence="3" id="KW-1185">Reference proteome</keyword>
<sequence>MKVLSFLLIFVVCLVSCSQDQIQLTNIQLSTNNITWTNPYPSVQFTIGIQASAGVEIQGGTILFIIDPQNVNYVTIAWDYSNVVVDDHQDTLDVVDRMRRLDTTLSGDFTITICVPIGFVEGCGILPSDAYVNCDYSLTATLTNKKVVKIPHSQIISQFPDSAPLAVNQNLVPPVVTEFKITVHPEGPLVTFQLGIEYYGKGLTYFSISYQNATGFPFTAALTEIQMVTNDGYYYVEQLFIPQLYGNKYILTGMYVEDSEGNLLQLSAGQIKYQFNITKIQLPSSSAPVLTGLFTYKTDTNNPHLAPGKNWTDLKASAFLTTPYSPLFCIPNGFSICSTLFVNSTWAIIYSQVFPNFMGNDYNSIEFVSLNEYLESYGYIAIEYQNILANPVLDKVVYSVSTIDALEPFYLELNFTIQLTNSILEILSIDIPESYYLFASDIVSTTSYNLTNVVVGTSILVDSTLQQLTQFTTDILDTKAADKSFTTNGPKTIQRIQVKDLTYVVEFENTVFDLSNYSVATLPFTVYSWTNHSDNVAYSFFFSSNSNLFTNGETNFTSLNTQILSSQYIYTDKQTVETVYQTYVSAYNQYSWGLGAYGDINLQFGIYDSALNYGNNGIISSLCFSILPPTFQPTIITAFDISPSNIIYSNQTSTLDVSIQFKGAAINQLQMIQYQSPFITEFISPLLSVCEVQSYNYQTLISNIQCTIPVSNLPTQTILFYFESIIQGLTVNIPNVQLQESGFPSFIQIIGPEDNGLVPNITQFSTSFNSQTNTITVQYNIENEGNFVSPSTPISFNVFSRQAAQTVQGQQKVLTVTQTSYSGTININLCELQGFDLSYQIIGLFISINSTIDGTFYQFPYQYLTQMDPNQQNFPTNNAICDLSGPRLVDTGILNQDSIYDTSDQSIDITVYYDITDDISGFSSLEGYIRLIGQDTGVNGFYFQPLSFTSQNLVRGNIRNGRYYFNFTLPQNTNGTYQFGIQSITDQVGNTRWLTYQNILILGSSSQVNVYSDYSNPLPQLTSLQLVSNTNGNTFTFSTSGGASSLYLLPLGTNFPASVYATSTGPNTFKISNYNPTNVNSGLYYFGVCLISNSLTTNCYSALELSSLQYPNTFTIFNTLYN</sequence>
<evidence type="ECO:0000313" key="2">
    <source>
        <dbReference type="EMBL" id="KYQ89864.1"/>
    </source>
</evidence>
<gene>
    <name evidence="2" type="ORF">DLAC_09839</name>
</gene>